<dbReference type="Proteomes" id="UP001530377">
    <property type="component" value="Unassembled WGS sequence"/>
</dbReference>
<comment type="caution">
    <text evidence="2">The sequence shown here is derived from an EMBL/GenBank/DDBJ whole genome shotgun (WGS) entry which is preliminary data.</text>
</comment>
<name>A0ABD3RTJ4_9STRA</name>
<dbReference type="InterPro" id="IPR029063">
    <property type="entry name" value="SAM-dependent_MTases_sf"/>
</dbReference>
<feature type="region of interest" description="Disordered" evidence="1">
    <location>
        <begin position="138"/>
        <end position="160"/>
    </location>
</feature>
<feature type="region of interest" description="Disordered" evidence="1">
    <location>
        <begin position="39"/>
        <end position="60"/>
    </location>
</feature>
<organism evidence="2 3">
    <name type="scientific">Cyclostephanos tholiformis</name>
    <dbReference type="NCBI Taxonomy" id="382380"/>
    <lineage>
        <taxon>Eukaryota</taxon>
        <taxon>Sar</taxon>
        <taxon>Stramenopiles</taxon>
        <taxon>Ochrophyta</taxon>
        <taxon>Bacillariophyta</taxon>
        <taxon>Coscinodiscophyceae</taxon>
        <taxon>Thalassiosirophycidae</taxon>
        <taxon>Stephanodiscales</taxon>
        <taxon>Stephanodiscaceae</taxon>
        <taxon>Cyclostephanos</taxon>
    </lineage>
</organism>
<accession>A0ABD3RTJ4</accession>
<evidence type="ECO:0000313" key="3">
    <source>
        <dbReference type="Proteomes" id="UP001530377"/>
    </source>
</evidence>
<feature type="non-terminal residue" evidence="2">
    <location>
        <position position="1"/>
    </location>
</feature>
<sequence>AGTKQKTMDDRCIVDEGLNLALAKSILRAGRKVFLRHENPLDRDDDDGSSSSASPPEVLPGGGVYRLVRVHESFDYNTGSFKVIWRRRGKGTKVVSYDLISSDQVLLEDYTNRIVFVEHEYNVNGPVHDARIIDMLDGGGRDDDDDDSDGIGHGDNYDRDRDVRPGDVLIRWDRGDEEMEMLDKALECRPDSNEFSQTVTDAGMLLQEVTYNLNERTMVVDAPSGKEQILKRKEDGNEKDIIDAAEELGLSTPQICKLLANLNPENGYYSINDALVMIRQMQGEEVADSSHVGLDDEDCRYDSVLADPNAKPLALVGSRVRTVFEDGKDYEGTITHVHHRVVYDDGQTETFDSEAELCENLACNDMVLRSSSFDELRCTVLELFSGCSLLSNLCQRKGMDCMSIDIDINSNATIKSDFSSDYIQTMLSSMRFDYIHASPVCSTYSHLAGGKHRDKSNYNKTRESHEADRLLMQLYFFIAKKIKINNGITITIENPRGWMRCGNIMKELFEKELGFIRNEIYYCQFGRGEQKPTNIWTNDDKLGRILETIGGKCNCPRPHEEGVRSLGGGACNKNFAALPMKLCQVISDYVKSKHTQLKFDDLLQRHSC</sequence>
<gene>
    <name evidence="2" type="ORF">ACHAXA_006936</name>
</gene>
<evidence type="ECO:0000313" key="2">
    <source>
        <dbReference type="EMBL" id="KAL3815661.1"/>
    </source>
</evidence>
<keyword evidence="3" id="KW-1185">Reference proteome</keyword>
<feature type="compositionally biased region" description="Basic and acidic residues" evidence="1">
    <location>
        <begin position="150"/>
        <end position="160"/>
    </location>
</feature>
<evidence type="ECO:0008006" key="4">
    <source>
        <dbReference type="Google" id="ProtNLM"/>
    </source>
</evidence>
<dbReference type="AlphaFoldDB" id="A0ABD3RTJ4"/>
<protein>
    <recommendedName>
        <fullName evidence="4">DNA (cytosine-5-)-methyltransferase</fullName>
    </recommendedName>
</protein>
<dbReference type="EMBL" id="JALLPB020000188">
    <property type="protein sequence ID" value="KAL3815661.1"/>
    <property type="molecule type" value="Genomic_DNA"/>
</dbReference>
<evidence type="ECO:0000256" key="1">
    <source>
        <dbReference type="SAM" id="MobiDB-lite"/>
    </source>
</evidence>
<dbReference type="Gene3D" id="3.40.50.150">
    <property type="entry name" value="Vaccinia Virus protein VP39"/>
    <property type="match status" value="1"/>
</dbReference>
<reference evidence="2 3" key="1">
    <citation type="submission" date="2024-10" db="EMBL/GenBank/DDBJ databases">
        <title>Updated reference genomes for cyclostephanoid diatoms.</title>
        <authorList>
            <person name="Roberts W.R."/>
            <person name="Alverson A.J."/>
        </authorList>
    </citation>
    <scope>NUCLEOTIDE SEQUENCE [LARGE SCALE GENOMIC DNA]</scope>
    <source>
        <strain evidence="2 3">AJA228-03</strain>
    </source>
</reference>
<proteinExistence type="predicted"/>